<feature type="region of interest" description="Disordered" evidence="1">
    <location>
        <begin position="1"/>
        <end position="21"/>
    </location>
</feature>
<keyword evidence="3" id="KW-1185">Reference proteome</keyword>
<evidence type="ECO:0000313" key="3">
    <source>
        <dbReference type="Proteomes" id="UP000249619"/>
    </source>
</evidence>
<accession>A0A364MTR6</accession>
<gene>
    <name evidence="2" type="ORF">DDE83_008319</name>
</gene>
<dbReference type="EMBL" id="QGDH01000189">
    <property type="protein sequence ID" value="RAR03199.1"/>
    <property type="molecule type" value="Genomic_DNA"/>
</dbReference>
<dbReference type="AlphaFoldDB" id="A0A364MTR6"/>
<proteinExistence type="predicted"/>
<comment type="caution">
    <text evidence="2">The sequence shown here is derived from an EMBL/GenBank/DDBJ whole genome shotgun (WGS) entry which is preliminary data.</text>
</comment>
<evidence type="ECO:0000313" key="2">
    <source>
        <dbReference type="EMBL" id="RAR03199.1"/>
    </source>
</evidence>
<sequence length="201" mass="22464">MARGRNQTHNTPNPFEKYRPNHADDYIMGLERRPDGIDEYFSCHVDRPAAGDNRPIPTFEEAGRQEFQQGAREVHNAGLFRGLHQGYNRRGQYGVLQGDCNAYFDGYGELGWRGYCGGDQVGACNGDLDHHEDFGEWEHETHRHDFGGYGDLDGDEDVYYGFEDYGPFAMFSGRGGYGGYGSFGDCGGYGSFGDCGGYGYY</sequence>
<dbReference type="Proteomes" id="UP000249619">
    <property type="component" value="Unassembled WGS sequence"/>
</dbReference>
<evidence type="ECO:0000256" key="1">
    <source>
        <dbReference type="SAM" id="MobiDB-lite"/>
    </source>
</evidence>
<name>A0A364MTR6_STELY</name>
<reference evidence="3" key="1">
    <citation type="submission" date="2018-05" db="EMBL/GenBank/DDBJ databases">
        <title>Draft genome sequence of Stemphylium lycopersici strain CIDEFI 213.</title>
        <authorList>
            <person name="Medina R."/>
            <person name="Franco M.E.E."/>
            <person name="Lucentini C.G."/>
            <person name="Saparrat M.C.N."/>
            <person name="Balatti P.A."/>
        </authorList>
    </citation>
    <scope>NUCLEOTIDE SEQUENCE [LARGE SCALE GENOMIC DNA]</scope>
    <source>
        <strain evidence="3">CIDEFI 213</strain>
    </source>
</reference>
<organism evidence="2 3">
    <name type="scientific">Stemphylium lycopersici</name>
    <name type="common">Tomato gray leaf spot disease fungus</name>
    <name type="synonym">Thyrospora lycopersici</name>
    <dbReference type="NCBI Taxonomy" id="183478"/>
    <lineage>
        <taxon>Eukaryota</taxon>
        <taxon>Fungi</taxon>
        <taxon>Dikarya</taxon>
        <taxon>Ascomycota</taxon>
        <taxon>Pezizomycotina</taxon>
        <taxon>Dothideomycetes</taxon>
        <taxon>Pleosporomycetidae</taxon>
        <taxon>Pleosporales</taxon>
        <taxon>Pleosporineae</taxon>
        <taxon>Pleosporaceae</taxon>
        <taxon>Stemphylium</taxon>
    </lineage>
</organism>
<protein>
    <submittedName>
        <fullName evidence="2">Uncharacterized protein</fullName>
    </submittedName>
</protein>
<feature type="compositionally biased region" description="Polar residues" evidence="1">
    <location>
        <begin position="1"/>
        <end position="13"/>
    </location>
</feature>